<name>A0A7J3JSD6_9CREN</name>
<organism evidence="1">
    <name type="scientific">Ignisphaera aggregans</name>
    <dbReference type="NCBI Taxonomy" id="334771"/>
    <lineage>
        <taxon>Archaea</taxon>
        <taxon>Thermoproteota</taxon>
        <taxon>Thermoprotei</taxon>
        <taxon>Desulfurococcales</taxon>
        <taxon>Desulfurococcaceae</taxon>
        <taxon>Ignisphaera</taxon>
    </lineage>
</organism>
<accession>A0A7J3JSD6</accession>
<protein>
    <submittedName>
        <fullName evidence="1">Uncharacterized protein</fullName>
    </submittedName>
</protein>
<sequence>MYLKKETRILVIDRLDDFIIGLVVRGIAGIENSVIFKNCNELYSFLMQKTGIAGEVNYIMLNRDICTELKLTLPNVKSITVSDVKDGELLAEIKEVLRILHSLTLKYFAYVKQNEI</sequence>
<comment type="caution">
    <text evidence="1">The sequence shown here is derived from an EMBL/GenBank/DDBJ whole genome shotgun (WGS) entry which is preliminary data.</text>
</comment>
<proteinExistence type="predicted"/>
<dbReference type="AlphaFoldDB" id="A0A7J3JSD6"/>
<evidence type="ECO:0000313" key="1">
    <source>
        <dbReference type="EMBL" id="HGQ18911.1"/>
    </source>
</evidence>
<reference evidence="1" key="1">
    <citation type="journal article" date="2020" name="mSystems">
        <title>Genome- and Community-Level Interaction Insights into Carbon Utilization and Element Cycling Functions of Hydrothermarchaeota in Hydrothermal Sediment.</title>
        <authorList>
            <person name="Zhou Z."/>
            <person name="Liu Y."/>
            <person name="Xu W."/>
            <person name="Pan J."/>
            <person name="Luo Z.H."/>
            <person name="Li M."/>
        </authorList>
    </citation>
    <scope>NUCLEOTIDE SEQUENCE [LARGE SCALE GENOMIC DNA]</scope>
    <source>
        <strain evidence="1">SpSt-657</strain>
    </source>
</reference>
<dbReference type="EMBL" id="DTBZ01000151">
    <property type="protein sequence ID" value="HGQ18911.1"/>
    <property type="molecule type" value="Genomic_DNA"/>
</dbReference>
<gene>
    <name evidence="1" type="ORF">ENU30_08080</name>
</gene>